<dbReference type="Proteomes" id="UP001497453">
    <property type="component" value="Chromosome 1"/>
</dbReference>
<evidence type="ECO:0000313" key="3">
    <source>
        <dbReference type="Proteomes" id="UP001497453"/>
    </source>
</evidence>
<organism evidence="2 3">
    <name type="scientific">Somion occarium</name>
    <dbReference type="NCBI Taxonomy" id="3059160"/>
    <lineage>
        <taxon>Eukaryota</taxon>
        <taxon>Fungi</taxon>
        <taxon>Dikarya</taxon>
        <taxon>Basidiomycota</taxon>
        <taxon>Agaricomycotina</taxon>
        <taxon>Agaricomycetes</taxon>
        <taxon>Polyporales</taxon>
        <taxon>Cerrenaceae</taxon>
        <taxon>Somion</taxon>
    </lineage>
</organism>
<feature type="region of interest" description="Disordered" evidence="1">
    <location>
        <begin position="413"/>
        <end position="468"/>
    </location>
</feature>
<feature type="compositionally biased region" description="Basic and acidic residues" evidence="1">
    <location>
        <begin position="613"/>
        <end position="632"/>
    </location>
</feature>
<sequence length="730" mass="77666">MHLTFAPALCQTTTVPLPPLAEGATHYDLKFKATFDSPASYNHAIENGIRVEMWTDLPVAGSDEGWCALAFRSPDEYRGNAQSSAGLMFSCVPPKPSAADAAQELAVYSKVQIPIASVHDDGTMYSFTYRLVHPSGDMQWLGAFGQNGILRFEKRDVRAQFVSDITVVGNSVVLKGETERDVGSLSRGLVWERWAIGQNGVSYATTFTAPASRTVILLPRSLPNSHSIVPLEPVILTVDAPTSALSINASGAVIFHPDAFPASTSEAGTFGESRWSLGDTTRLLQYDTESGTALLASAHDGYPLTLSIIPIKEVPLGTAVCSARIPAKDLSLLFPSSSDFVLFHKGTTNYLPISPSLVDEVITIQVASSGGQVLLTPLFSISPANEETSPVQLGLISHHSKIELVPAFGAASILPTPPPSPPVESVSLHEDRDSGEATQGTAPAQEENKLNGTPNENATATRSSAATSTLDILGPQVSNRATPASTVPSSPNIASGHIVTSVGLSRPGANSVRLRSIVGMSVEHIMRALWTRFFGIFWLVLARIGLKAPEKPVEPAAHFHEDVSEDTGIDDVEERAVVEEAQEDLPHSSSQGVIEGLENVASSPVEEVPQESDETRSDITAVDRENDEKTEKPPVVSYEGPKATKTTASASRPAYFSADVIGQAVALLVRSPLSETKPSIPNISVKLDDQVISQLPSKVLSKIDSETEMATFLIEFGAPASGGKVEITLN</sequence>
<reference evidence="3" key="1">
    <citation type="submission" date="2024-04" db="EMBL/GenBank/DDBJ databases">
        <authorList>
            <person name="Shaw F."/>
            <person name="Minotto A."/>
        </authorList>
    </citation>
    <scope>NUCLEOTIDE SEQUENCE [LARGE SCALE GENOMIC DNA]</scope>
</reference>
<accession>A0ABP1CPB5</accession>
<feature type="region of interest" description="Disordered" evidence="1">
    <location>
        <begin position="600"/>
        <end position="647"/>
    </location>
</feature>
<feature type="compositionally biased region" description="Low complexity" evidence="1">
    <location>
        <begin position="458"/>
        <end position="468"/>
    </location>
</feature>
<keyword evidence="3" id="KW-1185">Reference proteome</keyword>
<protein>
    <submittedName>
        <fullName evidence="2">Uncharacterized protein</fullName>
    </submittedName>
</protein>
<name>A0ABP1CPB5_9APHY</name>
<proteinExistence type="predicted"/>
<evidence type="ECO:0000256" key="1">
    <source>
        <dbReference type="SAM" id="MobiDB-lite"/>
    </source>
</evidence>
<dbReference type="EMBL" id="OZ037944">
    <property type="protein sequence ID" value="CAL1696414.1"/>
    <property type="molecule type" value="Genomic_DNA"/>
</dbReference>
<evidence type="ECO:0000313" key="2">
    <source>
        <dbReference type="EMBL" id="CAL1696414.1"/>
    </source>
</evidence>
<gene>
    <name evidence="2" type="ORF">GFSPODELE1_LOCUS1171</name>
</gene>